<organism evidence="1 2">
    <name type="scientific">Shiella aurantiaca</name>
    <dbReference type="NCBI Taxonomy" id="3058365"/>
    <lineage>
        <taxon>Bacteria</taxon>
        <taxon>Pseudomonadati</taxon>
        <taxon>Bacteroidota</taxon>
        <taxon>Cytophagia</taxon>
        <taxon>Cytophagales</taxon>
        <taxon>Shiellaceae</taxon>
        <taxon>Shiella</taxon>
    </lineage>
</organism>
<evidence type="ECO:0000313" key="2">
    <source>
        <dbReference type="Proteomes" id="UP001168552"/>
    </source>
</evidence>
<dbReference type="InterPro" id="IPR003737">
    <property type="entry name" value="GlcNAc_PI_deacetylase-related"/>
</dbReference>
<evidence type="ECO:0000313" key="1">
    <source>
        <dbReference type="EMBL" id="MDN4164444.1"/>
    </source>
</evidence>
<dbReference type="PANTHER" id="PTHR12993:SF11">
    <property type="entry name" value="N-ACETYLGLUCOSAMINYL-PHOSPHATIDYLINOSITOL DE-N-ACETYLASE"/>
    <property type="match status" value="1"/>
</dbReference>
<dbReference type="EC" id="3.5.1.-" evidence="1"/>
<dbReference type="SUPFAM" id="SSF102588">
    <property type="entry name" value="LmbE-like"/>
    <property type="match status" value="1"/>
</dbReference>
<dbReference type="EMBL" id="JAUHJS010000002">
    <property type="protein sequence ID" value="MDN4164444.1"/>
    <property type="molecule type" value="Genomic_DNA"/>
</dbReference>
<keyword evidence="2" id="KW-1185">Reference proteome</keyword>
<dbReference type="Gene3D" id="3.40.50.10320">
    <property type="entry name" value="LmbE-like"/>
    <property type="match status" value="1"/>
</dbReference>
<gene>
    <name evidence="1" type="ORF">QWY31_02970</name>
</gene>
<protein>
    <submittedName>
        <fullName evidence="1">PIG-L family deacetylase</fullName>
        <ecNumber evidence="1">3.5.1.-</ecNumber>
    </submittedName>
</protein>
<dbReference type="RefSeq" id="WP_320002973.1">
    <property type="nucleotide sequence ID" value="NZ_JAUHJS010000002.1"/>
</dbReference>
<sequence length="288" mass="33326">MRVAKFIALFALISVFVLLVAHLLYTFSFRAVEQFPADTQLEHMVNKTALVIVAHDDEASTFAGTIAYLRSKGWKVDFLCFYKRENAEIEALRKSEALQAGRIQQLRNVELIDLNMQKKPLPYIAVPYSDFEEYFFIDSVEAAIAKAIVKSNPSIIFSLDDVIGGYGHSEHVLVGQLSRKMANQLNSEGKAHVEYLYHHVYPSSMANRMMADQPVYEISKKIYNCTGMPEANVQITISPFSYEKMSTIKAYASQHRNLKKFIKHYHLYPHWLYFRIFDKEFFRVIRLE</sequence>
<comment type="caution">
    <text evidence="1">The sequence shown here is derived from an EMBL/GenBank/DDBJ whole genome shotgun (WGS) entry which is preliminary data.</text>
</comment>
<keyword evidence="1" id="KW-0378">Hydrolase</keyword>
<accession>A0ABT8F2E4</accession>
<dbReference type="GO" id="GO:0016787">
    <property type="term" value="F:hydrolase activity"/>
    <property type="evidence" value="ECO:0007669"/>
    <property type="project" value="UniProtKB-KW"/>
</dbReference>
<dbReference type="PANTHER" id="PTHR12993">
    <property type="entry name" value="N-ACETYLGLUCOSAMINYL-PHOSPHATIDYLINOSITOL DE-N-ACETYLASE-RELATED"/>
    <property type="match status" value="1"/>
</dbReference>
<proteinExistence type="predicted"/>
<dbReference type="Pfam" id="PF02585">
    <property type="entry name" value="PIG-L"/>
    <property type="match status" value="1"/>
</dbReference>
<name>A0ABT8F2E4_9BACT</name>
<reference evidence="1" key="1">
    <citation type="submission" date="2023-06" db="EMBL/GenBank/DDBJ databases">
        <title>Cytophagales bacterium Strain LB-30, isolated from soil.</title>
        <authorList>
            <person name="Liu B."/>
        </authorList>
    </citation>
    <scope>NUCLEOTIDE SEQUENCE</scope>
    <source>
        <strain evidence="1">LB-30</strain>
    </source>
</reference>
<dbReference type="InterPro" id="IPR024078">
    <property type="entry name" value="LmbE-like_dom_sf"/>
</dbReference>
<dbReference type="Proteomes" id="UP001168552">
    <property type="component" value="Unassembled WGS sequence"/>
</dbReference>